<keyword evidence="4 7" id="KW-1133">Transmembrane helix</keyword>
<dbReference type="PANTHER" id="PTHR30561:SF9">
    <property type="entry name" value="4-AMINO-4-DEOXY-L-ARABINOSE-PHOSPHOUNDECAPRENOL FLIPPASE SUBUNIT ARNF-RELATED"/>
    <property type="match status" value="1"/>
</dbReference>
<feature type="transmembrane region" description="Helical" evidence="7">
    <location>
        <begin position="116"/>
        <end position="138"/>
    </location>
</feature>
<evidence type="ECO:0000256" key="5">
    <source>
        <dbReference type="ARBA" id="ARBA00023136"/>
    </source>
</evidence>
<gene>
    <name evidence="8" type="ORF">KR51_00011100</name>
</gene>
<dbReference type="GO" id="GO:0005886">
    <property type="term" value="C:plasma membrane"/>
    <property type="evidence" value="ECO:0007669"/>
    <property type="project" value="UniProtKB-SubCell"/>
</dbReference>
<name>U5DKI4_9CHRO</name>
<feature type="transmembrane region" description="Helical" evidence="7">
    <location>
        <begin position="57"/>
        <end position="78"/>
    </location>
</feature>
<dbReference type="PATRIC" id="fig|582515.4.peg.1244"/>
<dbReference type="InterPro" id="IPR037185">
    <property type="entry name" value="EmrE-like"/>
</dbReference>
<dbReference type="FunCoup" id="U5DKI4">
    <property type="interactions" value="53"/>
</dbReference>
<dbReference type="PANTHER" id="PTHR30561">
    <property type="entry name" value="SMR FAMILY PROTON-DEPENDENT DRUG EFFLUX TRANSPORTER SUGE"/>
    <property type="match status" value="1"/>
</dbReference>
<evidence type="ECO:0000256" key="1">
    <source>
        <dbReference type="ARBA" id="ARBA00004651"/>
    </source>
</evidence>
<dbReference type="SUPFAM" id="SSF103481">
    <property type="entry name" value="Multidrug resistance efflux transporter EmrE"/>
    <property type="match status" value="1"/>
</dbReference>
<dbReference type="InParanoid" id="U5DKI4"/>
<comment type="caution">
    <text evidence="8">The sequence shown here is derived from an EMBL/GenBank/DDBJ whole genome shotgun (WGS) entry which is preliminary data.</text>
</comment>
<feature type="transmembrane region" description="Helical" evidence="7">
    <location>
        <begin position="90"/>
        <end position="109"/>
    </location>
</feature>
<dbReference type="GO" id="GO:0022857">
    <property type="term" value="F:transmembrane transporter activity"/>
    <property type="evidence" value="ECO:0007669"/>
    <property type="project" value="InterPro"/>
</dbReference>
<keyword evidence="3 6" id="KW-0812">Transmembrane</keyword>
<comment type="similarity">
    <text evidence="6">Belongs to the drug/metabolite transporter (DMT) superfamily. Small multidrug resistance (SMR) (TC 2.A.7.1) family.</text>
</comment>
<reference evidence="8 9" key="1">
    <citation type="submission" date="2013-05" db="EMBL/GenBank/DDBJ databases">
        <title>Draft genome sequence of Rubidibacter lacunae KORDI 51-2.</title>
        <authorList>
            <person name="Choi D.H."/>
            <person name="Noh J.H."/>
            <person name="Kwon K.-K."/>
            <person name="Lee J.-H."/>
            <person name="Ryu J.-Y."/>
        </authorList>
    </citation>
    <scope>NUCLEOTIDE SEQUENCE [LARGE SCALE GENOMIC DNA]</scope>
    <source>
        <strain evidence="8 9">KORDI 51-2</strain>
    </source>
</reference>
<keyword evidence="5 7" id="KW-0472">Membrane</keyword>
<sequence length="166" mass="17865">MLLAWWIGRTSILVAGFLHRLLWLEKLLGDGFTFPMPKCASPFNSNPMKDDPTTVSLLLYFLLLLAAVGCNSIGQTLLKLGSGQSVLNPYIASGLLAYSIGTISYIALLSKLNLSVAYPVVIGLTIIMTTLSGTMFLHEKVAPGHWLGIGLMLSGILAITSAGWRQ</sequence>
<dbReference type="InterPro" id="IPR000390">
    <property type="entry name" value="Small_drug/metabolite_transptr"/>
</dbReference>
<protein>
    <submittedName>
        <fullName evidence="8">Membrane transporter</fullName>
    </submittedName>
</protein>
<accession>U5DKI4</accession>
<evidence type="ECO:0000313" key="8">
    <source>
        <dbReference type="EMBL" id="ERN42181.1"/>
    </source>
</evidence>
<dbReference type="InterPro" id="IPR045324">
    <property type="entry name" value="Small_multidrug_res"/>
</dbReference>
<comment type="subcellular location">
    <subcellularLocation>
        <location evidence="1 6">Cell membrane</location>
        <topology evidence="1 6">Multi-pass membrane protein</topology>
    </subcellularLocation>
</comment>
<evidence type="ECO:0000256" key="4">
    <source>
        <dbReference type="ARBA" id="ARBA00022989"/>
    </source>
</evidence>
<dbReference type="AlphaFoldDB" id="U5DKI4"/>
<dbReference type="EMBL" id="ASSJ01000030">
    <property type="protein sequence ID" value="ERN42181.1"/>
    <property type="molecule type" value="Genomic_DNA"/>
</dbReference>
<dbReference type="Proteomes" id="UP000016960">
    <property type="component" value="Unassembled WGS sequence"/>
</dbReference>
<keyword evidence="2" id="KW-1003">Cell membrane</keyword>
<organism evidence="8 9">
    <name type="scientific">Rubidibacter lacunae KORDI 51-2</name>
    <dbReference type="NCBI Taxonomy" id="582515"/>
    <lineage>
        <taxon>Bacteria</taxon>
        <taxon>Bacillati</taxon>
        <taxon>Cyanobacteriota</taxon>
        <taxon>Cyanophyceae</taxon>
        <taxon>Oscillatoriophycideae</taxon>
        <taxon>Chroococcales</taxon>
        <taxon>Aphanothecaceae</taxon>
        <taxon>Rubidibacter</taxon>
    </lineage>
</organism>
<evidence type="ECO:0000313" key="9">
    <source>
        <dbReference type="Proteomes" id="UP000016960"/>
    </source>
</evidence>
<keyword evidence="9" id="KW-1185">Reference proteome</keyword>
<proteinExistence type="inferred from homology"/>
<evidence type="ECO:0000256" key="2">
    <source>
        <dbReference type="ARBA" id="ARBA00022475"/>
    </source>
</evidence>
<feature type="transmembrane region" description="Helical" evidence="7">
    <location>
        <begin position="144"/>
        <end position="164"/>
    </location>
</feature>
<dbReference type="STRING" id="582515.KR51_00011100"/>
<evidence type="ECO:0000256" key="7">
    <source>
        <dbReference type="SAM" id="Phobius"/>
    </source>
</evidence>
<dbReference type="Gene3D" id="1.10.3730.20">
    <property type="match status" value="1"/>
</dbReference>
<evidence type="ECO:0000256" key="3">
    <source>
        <dbReference type="ARBA" id="ARBA00022692"/>
    </source>
</evidence>
<dbReference type="eggNOG" id="COG2076">
    <property type="taxonomic scope" value="Bacteria"/>
</dbReference>
<feature type="transmembrane region" description="Helical" evidence="7">
    <location>
        <begin position="6"/>
        <end position="23"/>
    </location>
</feature>
<dbReference type="Pfam" id="PF00893">
    <property type="entry name" value="Multi_Drug_Res"/>
    <property type="match status" value="1"/>
</dbReference>
<evidence type="ECO:0000256" key="6">
    <source>
        <dbReference type="RuleBase" id="RU003942"/>
    </source>
</evidence>